<evidence type="ECO:0000313" key="2">
    <source>
        <dbReference type="Proteomes" id="UP000549394"/>
    </source>
</evidence>
<dbReference type="EMBL" id="CAJFCJ010000006">
    <property type="protein sequence ID" value="CAD5116746.1"/>
    <property type="molecule type" value="Genomic_DNA"/>
</dbReference>
<keyword evidence="2" id="KW-1185">Reference proteome</keyword>
<dbReference type="AlphaFoldDB" id="A0A7I8VM11"/>
<reference evidence="1 2" key="1">
    <citation type="submission" date="2020-08" db="EMBL/GenBank/DDBJ databases">
        <authorList>
            <person name="Hejnol A."/>
        </authorList>
    </citation>
    <scope>NUCLEOTIDE SEQUENCE [LARGE SCALE GENOMIC DNA]</scope>
</reference>
<protein>
    <submittedName>
        <fullName evidence="1">DgyrCDS5601</fullName>
    </submittedName>
</protein>
<accession>A0A7I8VM11</accession>
<comment type="caution">
    <text evidence="1">The sequence shown here is derived from an EMBL/GenBank/DDBJ whole genome shotgun (WGS) entry which is preliminary data.</text>
</comment>
<name>A0A7I8VM11_9ANNE</name>
<gene>
    <name evidence="1" type="ORF">DGYR_LOCUS5341</name>
</gene>
<sequence>MDRHQESILFSKRLPEMMGKLQDFKILLPIVTNEFGKFVYDNKSWTDTQEVAINRYLETNNNTTNNSNDICLYAKLSVKRRKPLWILVENCQKKTFNSICYRPLRGDWSPWNRWTLTDKCPTNVCSRKLEKTMIRTRRCNEPRPKSIEKLPLKRNIKEFHLQRKSFRCLGEDTQYHYAAAEKYSLLVRRWKADVFKIQNVARVCVSSLYLETNQQYFGGILTPEDKDSFIINDKRNSIS</sequence>
<evidence type="ECO:0000313" key="1">
    <source>
        <dbReference type="EMBL" id="CAD5116746.1"/>
    </source>
</evidence>
<proteinExistence type="predicted"/>
<dbReference type="Proteomes" id="UP000549394">
    <property type="component" value="Unassembled WGS sequence"/>
</dbReference>
<organism evidence="1 2">
    <name type="scientific">Dimorphilus gyrociliatus</name>
    <dbReference type="NCBI Taxonomy" id="2664684"/>
    <lineage>
        <taxon>Eukaryota</taxon>
        <taxon>Metazoa</taxon>
        <taxon>Spiralia</taxon>
        <taxon>Lophotrochozoa</taxon>
        <taxon>Annelida</taxon>
        <taxon>Polychaeta</taxon>
        <taxon>Polychaeta incertae sedis</taxon>
        <taxon>Dinophilidae</taxon>
        <taxon>Dimorphilus</taxon>
    </lineage>
</organism>